<feature type="transmembrane region" description="Helical" evidence="1">
    <location>
        <begin position="74"/>
        <end position="96"/>
    </location>
</feature>
<dbReference type="Proteomes" id="UP000800200">
    <property type="component" value="Unassembled WGS sequence"/>
</dbReference>
<dbReference type="InterPro" id="IPR027417">
    <property type="entry name" value="P-loop_NTPase"/>
</dbReference>
<keyword evidence="4" id="KW-1185">Reference proteome</keyword>
<protein>
    <recommendedName>
        <fullName evidence="2">Helicase C-terminal domain-containing protein</fullName>
    </recommendedName>
</protein>
<keyword evidence="1" id="KW-0472">Membrane</keyword>
<dbReference type="SUPFAM" id="SSF52540">
    <property type="entry name" value="P-loop containing nucleoside triphosphate hydrolases"/>
    <property type="match status" value="1"/>
</dbReference>
<organism evidence="3 4">
    <name type="scientific">Zopfia rhizophila CBS 207.26</name>
    <dbReference type="NCBI Taxonomy" id="1314779"/>
    <lineage>
        <taxon>Eukaryota</taxon>
        <taxon>Fungi</taxon>
        <taxon>Dikarya</taxon>
        <taxon>Ascomycota</taxon>
        <taxon>Pezizomycotina</taxon>
        <taxon>Dothideomycetes</taxon>
        <taxon>Dothideomycetes incertae sedis</taxon>
        <taxon>Zopfiaceae</taxon>
        <taxon>Zopfia</taxon>
    </lineage>
</organism>
<dbReference type="Pfam" id="PF00271">
    <property type="entry name" value="Helicase_C"/>
    <property type="match status" value="1"/>
</dbReference>
<dbReference type="OrthoDB" id="2608216at2759"/>
<reference evidence="3" key="1">
    <citation type="journal article" date="2020" name="Stud. Mycol.">
        <title>101 Dothideomycetes genomes: a test case for predicting lifestyles and emergence of pathogens.</title>
        <authorList>
            <person name="Haridas S."/>
            <person name="Albert R."/>
            <person name="Binder M."/>
            <person name="Bloem J."/>
            <person name="Labutti K."/>
            <person name="Salamov A."/>
            <person name="Andreopoulos B."/>
            <person name="Baker S."/>
            <person name="Barry K."/>
            <person name="Bills G."/>
            <person name="Bluhm B."/>
            <person name="Cannon C."/>
            <person name="Castanera R."/>
            <person name="Culley D."/>
            <person name="Daum C."/>
            <person name="Ezra D."/>
            <person name="Gonzalez J."/>
            <person name="Henrissat B."/>
            <person name="Kuo A."/>
            <person name="Liang C."/>
            <person name="Lipzen A."/>
            <person name="Lutzoni F."/>
            <person name="Magnuson J."/>
            <person name="Mondo S."/>
            <person name="Nolan M."/>
            <person name="Ohm R."/>
            <person name="Pangilinan J."/>
            <person name="Park H.-J."/>
            <person name="Ramirez L."/>
            <person name="Alfaro M."/>
            <person name="Sun H."/>
            <person name="Tritt A."/>
            <person name="Yoshinaga Y."/>
            <person name="Zwiers L.-H."/>
            <person name="Turgeon B."/>
            <person name="Goodwin S."/>
            <person name="Spatafora J."/>
            <person name="Crous P."/>
            <person name="Grigoriev I."/>
        </authorList>
    </citation>
    <scope>NUCLEOTIDE SEQUENCE</scope>
    <source>
        <strain evidence="3">CBS 207.26</strain>
    </source>
</reference>
<evidence type="ECO:0000259" key="2">
    <source>
        <dbReference type="Pfam" id="PF00271"/>
    </source>
</evidence>
<dbReference type="InterPro" id="IPR001650">
    <property type="entry name" value="Helicase_C-like"/>
</dbReference>
<proteinExistence type="predicted"/>
<feature type="domain" description="Helicase C-terminal" evidence="2">
    <location>
        <begin position="16"/>
        <end position="97"/>
    </location>
</feature>
<keyword evidence="1" id="KW-1133">Transmembrane helix</keyword>
<name>A0A6A6DB35_9PEZI</name>
<evidence type="ECO:0000313" key="3">
    <source>
        <dbReference type="EMBL" id="KAF2175409.1"/>
    </source>
</evidence>
<accession>A0A6A6DB35</accession>
<keyword evidence="1" id="KW-0812">Transmembrane</keyword>
<evidence type="ECO:0000313" key="4">
    <source>
        <dbReference type="Proteomes" id="UP000800200"/>
    </source>
</evidence>
<dbReference type="AlphaFoldDB" id="A0A6A6DB35"/>
<feature type="non-terminal residue" evidence="3">
    <location>
        <position position="1"/>
    </location>
</feature>
<evidence type="ECO:0000256" key="1">
    <source>
        <dbReference type="SAM" id="Phobius"/>
    </source>
</evidence>
<sequence>KINRTERQEKREEVILKLIKKKIQKYKTEKIIVYYNIVNKIKRFTEALGYSVYYYNTVEKNSILKEFIKKDKQIIIAISLLNISINILDIRCIIYMD</sequence>
<dbReference type="EMBL" id="ML994734">
    <property type="protein sequence ID" value="KAF2175409.1"/>
    <property type="molecule type" value="Genomic_DNA"/>
</dbReference>
<gene>
    <name evidence="3" type="ORF">K469DRAFT_610927</name>
</gene>
<dbReference type="Gene3D" id="3.40.50.300">
    <property type="entry name" value="P-loop containing nucleotide triphosphate hydrolases"/>
    <property type="match status" value="1"/>
</dbReference>